<dbReference type="Gene3D" id="1.20.1560.10">
    <property type="entry name" value="ABC transporter type 1, transmembrane domain"/>
    <property type="match status" value="1"/>
</dbReference>
<protein>
    <submittedName>
        <fullName evidence="15">ABC transporter, ATPase and permease components</fullName>
    </submittedName>
</protein>
<dbReference type="FunFam" id="3.40.50.300:FF:001001">
    <property type="entry name" value="Multidrug ABC transporter ATP-binding protein"/>
    <property type="match status" value="1"/>
</dbReference>
<evidence type="ECO:0000256" key="11">
    <source>
        <dbReference type="ARBA" id="ARBA00023455"/>
    </source>
</evidence>
<dbReference type="InterPro" id="IPR039421">
    <property type="entry name" value="Type_1_exporter"/>
</dbReference>
<evidence type="ECO:0000256" key="2">
    <source>
        <dbReference type="ARBA" id="ARBA00022448"/>
    </source>
</evidence>
<keyword evidence="3" id="KW-1003">Cell membrane</keyword>
<dbReference type="GO" id="GO:0034040">
    <property type="term" value="F:ATPase-coupled lipid transmembrane transporter activity"/>
    <property type="evidence" value="ECO:0007669"/>
    <property type="project" value="TreeGrafter"/>
</dbReference>
<comment type="subcellular location">
    <subcellularLocation>
        <location evidence="1">Cell inner membrane</location>
        <topology evidence="1">Multi-pass membrane protein</topology>
    </subcellularLocation>
</comment>
<dbReference type="Gene3D" id="3.40.50.300">
    <property type="entry name" value="P-loop containing nucleotide triphosphate hydrolases"/>
    <property type="match status" value="1"/>
</dbReference>
<feature type="transmembrane region" description="Helical" evidence="12">
    <location>
        <begin position="28"/>
        <end position="53"/>
    </location>
</feature>
<feature type="domain" description="ABC transporter" evidence="13">
    <location>
        <begin position="342"/>
        <end position="574"/>
    </location>
</feature>
<keyword evidence="8" id="KW-1278">Translocase</keyword>
<evidence type="ECO:0000256" key="6">
    <source>
        <dbReference type="ARBA" id="ARBA00022741"/>
    </source>
</evidence>
<evidence type="ECO:0000256" key="1">
    <source>
        <dbReference type="ARBA" id="ARBA00004429"/>
    </source>
</evidence>
<feature type="transmembrane region" description="Helical" evidence="12">
    <location>
        <begin position="65"/>
        <end position="94"/>
    </location>
</feature>
<keyword evidence="5 12" id="KW-0812">Transmembrane</keyword>
<dbReference type="SUPFAM" id="SSF52540">
    <property type="entry name" value="P-loop containing nucleoside triphosphate hydrolases"/>
    <property type="match status" value="1"/>
</dbReference>
<comment type="similarity">
    <text evidence="11">Belongs to the ABC transporter superfamily. Siderophore-Fe(3+) uptake transporter (SIUT) (TC 3.A.1.21) family.</text>
</comment>
<evidence type="ECO:0000256" key="4">
    <source>
        <dbReference type="ARBA" id="ARBA00022519"/>
    </source>
</evidence>
<accession>G7HX36</accession>
<evidence type="ECO:0000256" key="5">
    <source>
        <dbReference type="ARBA" id="ARBA00022692"/>
    </source>
</evidence>
<organism evidence="15 16">
    <name type="scientific">Corynebacterium casei UCMA 3821</name>
    <dbReference type="NCBI Taxonomy" id="1110505"/>
    <lineage>
        <taxon>Bacteria</taxon>
        <taxon>Bacillati</taxon>
        <taxon>Actinomycetota</taxon>
        <taxon>Actinomycetes</taxon>
        <taxon>Mycobacteriales</taxon>
        <taxon>Corynebacteriaceae</taxon>
        <taxon>Corynebacterium</taxon>
    </lineage>
</organism>
<dbReference type="InterPro" id="IPR027417">
    <property type="entry name" value="P-loop_NTPase"/>
</dbReference>
<dbReference type="GO" id="GO:0016887">
    <property type="term" value="F:ATP hydrolysis activity"/>
    <property type="evidence" value="ECO:0007669"/>
    <property type="project" value="InterPro"/>
</dbReference>
<dbReference type="InterPro" id="IPR036640">
    <property type="entry name" value="ABC1_TM_sf"/>
</dbReference>
<evidence type="ECO:0000256" key="9">
    <source>
        <dbReference type="ARBA" id="ARBA00022989"/>
    </source>
</evidence>
<name>G7HX36_9CORY</name>
<evidence type="ECO:0000256" key="7">
    <source>
        <dbReference type="ARBA" id="ARBA00022840"/>
    </source>
</evidence>
<dbReference type="GO" id="GO:0005524">
    <property type="term" value="F:ATP binding"/>
    <property type="evidence" value="ECO:0007669"/>
    <property type="project" value="UniProtKB-KW"/>
</dbReference>
<evidence type="ECO:0000259" key="14">
    <source>
        <dbReference type="PROSITE" id="PS50929"/>
    </source>
</evidence>
<dbReference type="PROSITE" id="PS50929">
    <property type="entry name" value="ABC_TM1F"/>
    <property type="match status" value="1"/>
</dbReference>
<dbReference type="GO" id="GO:0005886">
    <property type="term" value="C:plasma membrane"/>
    <property type="evidence" value="ECO:0007669"/>
    <property type="project" value="UniProtKB-SubCell"/>
</dbReference>
<keyword evidence="6" id="KW-0547">Nucleotide-binding</keyword>
<dbReference type="CDD" id="cd07346">
    <property type="entry name" value="ABC_6TM_exporters"/>
    <property type="match status" value="1"/>
</dbReference>
<dbReference type="GO" id="GO:0140359">
    <property type="term" value="F:ABC-type transporter activity"/>
    <property type="evidence" value="ECO:0007669"/>
    <property type="project" value="InterPro"/>
</dbReference>
<sequence>MSIVLPSARPKRAFSVALAELKPHRLKLVGVLILGLLTAVAGLIGPWAVGIVVDKLLVSPDFGQVVIYAVLIVTGGVVASAGTWWGAVLLARVLEPAIASLRESMLDAALSLDAHTVERAGRGDLVSRVADDSREVSTAASTVMPLVVQAGFTVIVSAIGMTAVDWRLGLVGLIAIPLYWTTLRVYLPRSGPMYTKEREAFGVRTQRLIGAVEGAQTLRVYRAEQLELKRVDDASAQARDISISVFKFLTWAFSRNNRAECITLIAIMATGFYLVNEDLVTVGAVSTAALIFHRLFGPIGVLVGMFADIQSAGASLIRMVGVIDTAGEQVRGESPAPQNPTLVLDSVHHTFDQNPVIHDVSLAIKPGEHIALVGATGAGKSTLALIAAGLLRPTAGRVHLSETAIDDVDPQQLRGSIAMVSQEMHCFRGTVLDNVRMAKPEAGDDEIFAALDTVGDSWIERLPQGINTMIGDGEFRLPAVESQMLSLARVELADPDLVVLDEATAEAGSDHAQRLERAANAVVEDRASLIVAHRLDQAARADRIIVMEAGAIKESGTHEELRALGGTYEKLWQAWSA</sequence>
<keyword evidence="7" id="KW-0067">ATP-binding</keyword>
<evidence type="ECO:0000256" key="12">
    <source>
        <dbReference type="SAM" id="Phobius"/>
    </source>
</evidence>
<dbReference type="SUPFAM" id="SSF90123">
    <property type="entry name" value="ABC transporter transmembrane region"/>
    <property type="match status" value="1"/>
</dbReference>
<dbReference type="InterPro" id="IPR003593">
    <property type="entry name" value="AAA+_ATPase"/>
</dbReference>
<dbReference type="PANTHER" id="PTHR24221">
    <property type="entry name" value="ATP-BINDING CASSETTE SUB-FAMILY B"/>
    <property type="match status" value="1"/>
</dbReference>
<dbReference type="SMART" id="SM00382">
    <property type="entry name" value="AAA"/>
    <property type="match status" value="1"/>
</dbReference>
<evidence type="ECO:0000313" key="15">
    <source>
        <dbReference type="EMBL" id="CCE54751.1"/>
    </source>
</evidence>
<dbReference type="InterPro" id="IPR011527">
    <property type="entry name" value="ABC1_TM_dom"/>
</dbReference>
<proteinExistence type="inferred from homology"/>
<gene>
    <name evidence="15" type="ORF">CCAS_05935</name>
</gene>
<reference evidence="15 16" key="1">
    <citation type="journal article" date="2012" name="J. Bacteriol.">
        <title>Genome Sequence of Corynebacterium casei UCMA 3821, Isolated from a Smear-Ripened Cheese.</title>
        <authorList>
            <person name="Monnet C."/>
            <person name="Loux V."/>
            <person name="Bento P."/>
            <person name="Gibrat J.F."/>
            <person name="Straub C."/>
            <person name="Bonnarme P."/>
            <person name="Landaud S."/>
            <person name="Irlinger F."/>
        </authorList>
    </citation>
    <scope>NUCLEOTIDE SEQUENCE [LARGE SCALE GENOMIC DNA]</scope>
    <source>
        <strain evidence="15 16">UCMA 3821</strain>
    </source>
</reference>
<dbReference type="AlphaFoldDB" id="G7HX36"/>
<keyword evidence="9 12" id="KW-1133">Transmembrane helix</keyword>
<comment type="caution">
    <text evidence="15">The sequence shown here is derived from an EMBL/GenBank/DDBJ whole genome shotgun (WGS) entry which is preliminary data.</text>
</comment>
<dbReference type="Proteomes" id="UP000004840">
    <property type="component" value="Unassembled WGS sequence"/>
</dbReference>
<feature type="transmembrane region" description="Helical" evidence="12">
    <location>
        <begin position="170"/>
        <end position="187"/>
    </location>
</feature>
<dbReference type="Pfam" id="PF00005">
    <property type="entry name" value="ABC_tran"/>
    <property type="match status" value="1"/>
</dbReference>
<keyword evidence="4" id="KW-0997">Cell inner membrane</keyword>
<evidence type="ECO:0000256" key="10">
    <source>
        <dbReference type="ARBA" id="ARBA00023136"/>
    </source>
</evidence>
<dbReference type="InterPro" id="IPR003439">
    <property type="entry name" value="ABC_transporter-like_ATP-bd"/>
</dbReference>
<evidence type="ECO:0000256" key="3">
    <source>
        <dbReference type="ARBA" id="ARBA00022475"/>
    </source>
</evidence>
<dbReference type="EMBL" id="CAFW01000041">
    <property type="protein sequence ID" value="CCE54751.1"/>
    <property type="molecule type" value="Genomic_DNA"/>
</dbReference>
<evidence type="ECO:0000256" key="8">
    <source>
        <dbReference type="ARBA" id="ARBA00022967"/>
    </source>
</evidence>
<dbReference type="RefSeq" id="WP_006822272.1">
    <property type="nucleotide sequence ID" value="NZ_CAFW01000041.1"/>
</dbReference>
<keyword evidence="10 12" id="KW-0472">Membrane</keyword>
<feature type="transmembrane region" description="Helical" evidence="12">
    <location>
        <begin position="143"/>
        <end position="164"/>
    </location>
</feature>
<dbReference type="PROSITE" id="PS50893">
    <property type="entry name" value="ABC_TRANSPORTER_2"/>
    <property type="match status" value="1"/>
</dbReference>
<keyword evidence="2" id="KW-0813">Transport</keyword>
<evidence type="ECO:0000259" key="13">
    <source>
        <dbReference type="PROSITE" id="PS50893"/>
    </source>
</evidence>
<evidence type="ECO:0000313" key="16">
    <source>
        <dbReference type="Proteomes" id="UP000004840"/>
    </source>
</evidence>
<dbReference type="Pfam" id="PF00664">
    <property type="entry name" value="ABC_membrane"/>
    <property type="match status" value="1"/>
</dbReference>
<dbReference type="PANTHER" id="PTHR24221:SF654">
    <property type="entry name" value="ATP-BINDING CASSETTE SUB-FAMILY B MEMBER 6"/>
    <property type="match status" value="1"/>
</dbReference>
<feature type="domain" description="ABC transmembrane type-1" evidence="14">
    <location>
        <begin position="29"/>
        <end position="311"/>
    </location>
</feature>